<comment type="caution">
    <text evidence="3">The sequence shown here is derived from an EMBL/GenBank/DDBJ whole genome shotgun (WGS) entry which is preliminary data.</text>
</comment>
<sequence>MYTLVTGGAGFIGSHLVKALINSNRKVVVLDDLSMGNVENLPKSENVTFIEGDLGNKTTVQELFKTYDFEKVFHLGAVASVAASVENPLKTHQTNLEGSLYLLEEAKKNKNLKRFVFASSAAVYGDEPTLPKTENSPIQPLTPYAIDKFASERYALSYYQLYGTPTAAVRFFNVYGINQNPSSPYSGVISILTDRLLSNKKGIEKTFTVFGDGEQTRDFVYVDDVVKALLLVSESEDALGRVFNVGTGQPVKLIDMINIYKKLSGVNLPLAFEKQREGDIRESYADINALRSIDFEPSYTLEEGLNVYWKHESQQG</sequence>
<feature type="domain" description="NAD-dependent epimerase/dehydratase" evidence="2">
    <location>
        <begin position="4"/>
        <end position="246"/>
    </location>
</feature>
<dbReference type="InterPro" id="IPR001509">
    <property type="entry name" value="Epimerase_deHydtase"/>
</dbReference>
<dbReference type="Proteomes" id="UP001341444">
    <property type="component" value="Unassembled WGS sequence"/>
</dbReference>
<dbReference type="PANTHER" id="PTHR43000">
    <property type="entry name" value="DTDP-D-GLUCOSE 4,6-DEHYDRATASE-RELATED"/>
    <property type="match status" value="1"/>
</dbReference>
<protein>
    <submittedName>
        <fullName evidence="3">NAD-dependent epimerase/dehydratase family protein</fullName>
    </submittedName>
</protein>
<evidence type="ECO:0000259" key="2">
    <source>
        <dbReference type="Pfam" id="PF01370"/>
    </source>
</evidence>
<dbReference type="EMBL" id="JARMAB010000034">
    <property type="protein sequence ID" value="MED1205480.1"/>
    <property type="molecule type" value="Genomic_DNA"/>
</dbReference>
<dbReference type="SUPFAM" id="SSF51735">
    <property type="entry name" value="NAD(P)-binding Rossmann-fold domains"/>
    <property type="match status" value="1"/>
</dbReference>
<gene>
    <name evidence="3" type="ORF">P4T90_20805</name>
</gene>
<dbReference type="Gene3D" id="3.40.50.720">
    <property type="entry name" value="NAD(P)-binding Rossmann-like Domain"/>
    <property type="match status" value="1"/>
</dbReference>
<evidence type="ECO:0000256" key="1">
    <source>
        <dbReference type="ARBA" id="ARBA00007637"/>
    </source>
</evidence>
<accession>A0ABU6MLC0</accession>
<dbReference type="PRINTS" id="PR01713">
    <property type="entry name" value="NUCEPIMERASE"/>
</dbReference>
<reference evidence="3 4" key="1">
    <citation type="submission" date="2023-03" db="EMBL/GenBank/DDBJ databases">
        <title>Bacillus Genome Sequencing.</title>
        <authorList>
            <person name="Dunlap C."/>
        </authorList>
    </citation>
    <scope>NUCLEOTIDE SEQUENCE [LARGE SCALE GENOMIC DNA]</scope>
    <source>
        <strain evidence="3 4">B-23453</strain>
    </source>
</reference>
<dbReference type="Pfam" id="PF01370">
    <property type="entry name" value="Epimerase"/>
    <property type="match status" value="1"/>
</dbReference>
<comment type="similarity">
    <text evidence="1">Belongs to the NAD(P)-dependent epimerase/dehydratase family.</text>
</comment>
<dbReference type="RefSeq" id="WP_066269631.1">
    <property type="nucleotide sequence ID" value="NZ_JARMAB010000034.1"/>
</dbReference>
<name>A0ABU6MLC0_9BACI</name>
<proteinExistence type="inferred from homology"/>
<evidence type="ECO:0000313" key="4">
    <source>
        <dbReference type="Proteomes" id="UP001341444"/>
    </source>
</evidence>
<evidence type="ECO:0000313" key="3">
    <source>
        <dbReference type="EMBL" id="MED1205480.1"/>
    </source>
</evidence>
<dbReference type="InterPro" id="IPR036291">
    <property type="entry name" value="NAD(P)-bd_dom_sf"/>
</dbReference>
<organism evidence="3 4">
    <name type="scientific">Heyndrickxia acidicola</name>
    <dbReference type="NCBI Taxonomy" id="209389"/>
    <lineage>
        <taxon>Bacteria</taxon>
        <taxon>Bacillati</taxon>
        <taxon>Bacillota</taxon>
        <taxon>Bacilli</taxon>
        <taxon>Bacillales</taxon>
        <taxon>Bacillaceae</taxon>
        <taxon>Heyndrickxia</taxon>
    </lineage>
</organism>
<keyword evidence="4" id="KW-1185">Reference proteome</keyword>